<proteinExistence type="predicted"/>
<organism evidence="3 4">
    <name type="scientific">Denitrobaculum tricleocarpae</name>
    <dbReference type="NCBI Taxonomy" id="2591009"/>
    <lineage>
        <taxon>Bacteria</taxon>
        <taxon>Pseudomonadati</taxon>
        <taxon>Pseudomonadota</taxon>
        <taxon>Alphaproteobacteria</taxon>
        <taxon>Rhodospirillales</taxon>
        <taxon>Rhodospirillaceae</taxon>
        <taxon>Denitrobaculum</taxon>
    </lineage>
</organism>
<dbReference type="PANTHER" id="PTHR38342:SF2">
    <property type="entry name" value="INNER MEMBRANE OR EXPORTED"/>
    <property type="match status" value="1"/>
</dbReference>
<name>A0A545TMF7_9PROT</name>
<accession>A0A545TMF7</accession>
<dbReference type="AlphaFoldDB" id="A0A545TMF7"/>
<gene>
    <name evidence="3" type="ORF">FKG95_17330</name>
</gene>
<evidence type="ECO:0000313" key="3">
    <source>
        <dbReference type="EMBL" id="TQV78331.1"/>
    </source>
</evidence>
<evidence type="ECO:0000256" key="1">
    <source>
        <dbReference type="SAM" id="SignalP"/>
    </source>
</evidence>
<reference evidence="3 4" key="1">
    <citation type="submission" date="2019-06" db="EMBL/GenBank/DDBJ databases">
        <title>Whole genome sequence for Rhodospirillaceae sp. R148.</title>
        <authorList>
            <person name="Wang G."/>
        </authorList>
    </citation>
    <scope>NUCLEOTIDE SEQUENCE [LARGE SCALE GENOMIC DNA]</scope>
    <source>
        <strain evidence="3 4">R148</strain>
    </source>
</reference>
<keyword evidence="1" id="KW-0732">Signal</keyword>
<keyword evidence="4" id="KW-1185">Reference proteome</keyword>
<dbReference type="RefSeq" id="WP_142897665.1">
    <property type="nucleotide sequence ID" value="NZ_ML660057.1"/>
</dbReference>
<sequence>MRWIIPMTLASLLCFIAPSDSLLAEPYSPHSGVKLIETTIPFDNFTERLTGAISKNKMGLVAQACANCGAKSIGVTIPGNRVFMIFRPDFAVRMLAASEAAGVEAPLRLYVTEQSDGTARLSYRLPSHVFGAYEVADLDRLGAELDVILAQIAQDALQ</sequence>
<dbReference type="CDD" id="cd14797">
    <property type="entry name" value="DUF302"/>
    <property type="match status" value="1"/>
</dbReference>
<dbReference type="OrthoDB" id="5783872at2"/>
<feature type="chain" id="PRO_5021791824" evidence="1">
    <location>
        <begin position="25"/>
        <end position="158"/>
    </location>
</feature>
<evidence type="ECO:0000259" key="2">
    <source>
        <dbReference type="Pfam" id="PF03625"/>
    </source>
</evidence>
<dbReference type="Gene3D" id="3.30.310.70">
    <property type="entry name" value="TT1751-like domain"/>
    <property type="match status" value="1"/>
</dbReference>
<feature type="domain" description="DUF302" evidence="2">
    <location>
        <begin position="70"/>
        <end position="124"/>
    </location>
</feature>
<dbReference type="InterPro" id="IPR005180">
    <property type="entry name" value="DUF302"/>
</dbReference>
<dbReference type="Pfam" id="PF03625">
    <property type="entry name" value="DUF302"/>
    <property type="match status" value="1"/>
</dbReference>
<dbReference type="EMBL" id="VHSH01000006">
    <property type="protein sequence ID" value="TQV78331.1"/>
    <property type="molecule type" value="Genomic_DNA"/>
</dbReference>
<feature type="signal peptide" evidence="1">
    <location>
        <begin position="1"/>
        <end position="24"/>
    </location>
</feature>
<dbReference type="SUPFAM" id="SSF103247">
    <property type="entry name" value="TT1751-like"/>
    <property type="match status" value="1"/>
</dbReference>
<dbReference type="InterPro" id="IPR035923">
    <property type="entry name" value="TT1751-like_sf"/>
</dbReference>
<dbReference type="Proteomes" id="UP000315252">
    <property type="component" value="Unassembled WGS sequence"/>
</dbReference>
<comment type="caution">
    <text evidence="3">The sequence shown here is derived from an EMBL/GenBank/DDBJ whole genome shotgun (WGS) entry which is preliminary data.</text>
</comment>
<dbReference type="PANTHER" id="PTHR38342">
    <property type="entry name" value="SLR5037 PROTEIN"/>
    <property type="match status" value="1"/>
</dbReference>
<protein>
    <submittedName>
        <fullName evidence="3">DUF302 domain-containing protein</fullName>
    </submittedName>
</protein>
<evidence type="ECO:0000313" key="4">
    <source>
        <dbReference type="Proteomes" id="UP000315252"/>
    </source>
</evidence>